<dbReference type="EMBL" id="WXYQ01000001">
    <property type="protein sequence ID" value="NBG94518.1"/>
    <property type="molecule type" value="Genomic_DNA"/>
</dbReference>
<dbReference type="AlphaFoldDB" id="A0A845Q8B3"/>
<dbReference type="Proteomes" id="UP000470384">
    <property type="component" value="Unassembled WGS sequence"/>
</dbReference>
<comment type="caution">
    <text evidence="1">The sequence shown here is derived from an EMBL/GenBank/DDBJ whole genome shotgun (WGS) entry which is preliminary data.</text>
</comment>
<dbReference type="OrthoDB" id="384721at2"/>
<name>A0A845Q8B3_9HYPH</name>
<gene>
    <name evidence="1" type="ORF">GTQ45_02070</name>
</gene>
<evidence type="ECO:0000313" key="1">
    <source>
        <dbReference type="EMBL" id="NBG94518.1"/>
    </source>
</evidence>
<reference evidence="1 2" key="1">
    <citation type="journal article" date="2016" name="Int. J. Syst. Evol. Microbiol.">
        <title>Pyruvatibacter mobilis gen. nov., sp. nov., a marine bacterium from the culture broth of Picochlorum sp. 122.</title>
        <authorList>
            <person name="Wang G."/>
            <person name="Tang M."/>
            <person name="Wu H."/>
            <person name="Dai S."/>
            <person name="Li T."/>
            <person name="Chen C."/>
            <person name="He H."/>
            <person name="Fan J."/>
            <person name="Xiang W."/>
            <person name="Li X."/>
        </authorList>
    </citation>
    <scope>NUCLEOTIDE SEQUENCE [LARGE SCALE GENOMIC DNA]</scope>
    <source>
        <strain evidence="1 2">GYP-11</strain>
    </source>
</reference>
<dbReference type="RefSeq" id="WP_160586606.1">
    <property type="nucleotide sequence ID" value="NZ_BMHN01000001.1"/>
</dbReference>
<keyword evidence="2" id="KW-1185">Reference proteome</keyword>
<sequence length="120" mass="12826">MQVFSLNNIGWIISGCDDNGGATADRYTVAFFDGDCLGMSDAPTHPLGVSMWCGGGVDPAAETACNFDDLPDHIQAHTVARLNQGLADWAEGSGLTPEECAREIIHEMTGEWPDLAECRP</sequence>
<dbReference type="GeneID" id="300653497"/>
<protein>
    <submittedName>
        <fullName evidence="1">Uncharacterized protein</fullName>
    </submittedName>
</protein>
<proteinExistence type="predicted"/>
<accession>A0A845Q8B3</accession>
<organism evidence="1 2">
    <name type="scientific">Pyruvatibacter mobilis</name>
    <dbReference type="NCBI Taxonomy" id="1712261"/>
    <lineage>
        <taxon>Bacteria</taxon>
        <taxon>Pseudomonadati</taxon>
        <taxon>Pseudomonadota</taxon>
        <taxon>Alphaproteobacteria</taxon>
        <taxon>Hyphomicrobiales</taxon>
        <taxon>Parvibaculaceae</taxon>
        <taxon>Pyruvatibacter</taxon>
    </lineage>
</organism>
<evidence type="ECO:0000313" key="2">
    <source>
        <dbReference type="Proteomes" id="UP000470384"/>
    </source>
</evidence>